<keyword evidence="2" id="KW-1185">Reference proteome</keyword>
<dbReference type="HOGENOM" id="CLU_030482_0_0_11"/>
<reference evidence="1 2" key="1">
    <citation type="submission" date="2012-09" db="EMBL/GenBank/DDBJ databases">
        <title>The Genome Sequence of Actinobaculum massiliae ACS-171-V-COL2.</title>
        <authorList>
            <consortium name="The Broad Institute Genome Sequencing Platform"/>
            <person name="Earl A."/>
            <person name="Ward D."/>
            <person name="Feldgarden M."/>
            <person name="Gevers D."/>
            <person name="Saerens B."/>
            <person name="Vaneechoutte M."/>
            <person name="Walker B."/>
            <person name="Young S.K."/>
            <person name="Zeng Q."/>
            <person name="Gargeya S."/>
            <person name="Fitzgerald M."/>
            <person name="Haas B."/>
            <person name="Abouelleil A."/>
            <person name="Alvarado L."/>
            <person name="Arachchi H.M."/>
            <person name="Berlin A."/>
            <person name="Chapman S.B."/>
            <person name="Goldberg J."/>
            <person name="Griggs A."/>
            <person name="Gujja S."/>
            <person name="Hansen M."/>
            <person name="Howarth C."/>
            <person name="Imamovic A."/>
            <person name="Larimer J."/>
            <person name="McCowen C."/>
            <person name="Montmayeur A."/>
            <person name="Murphy C."/>
            <person name="Neiman D."/>
            <person name="Pearson M."/>
            <person name="Priest M."/>
            <person name="Roberts A."/>
            <person name="Saif S."/>
            <person name="Shea T."/>
            <person name="Sisk P."/>
            <person name="Sykes S."/>
            <person name="Wortman J."/>
            <person name="Nusbaum C."/>
            <person name="Birren B."/>
        </authorList>
    </citation>
    <scope>NUCLEOTIDE SEQUENCE [LARGE SCALE GENOMIC DNA]</scope>
    <source>
        <strain evidence="2">ACS-171-V-Col2</strain>
    </source>
</reference>
<sequence length="424" mass="47061">MNWAIEVATRHPELENALVNADGEWLDILLADGRTFRFRPFQMISEDAPEQTRESLLNRLISIGISGAKPATFEESISAPAVRIDGGEASEMTSDEDPFEGSQLTLPIVRAADYFLRTHDTAENDSLVYLPLTDFIGVGLARDTPENIIPLYFSDLRLDPYSTELGEHFGAAVGELRTLNTNLGKPGVELGMTINAGARALMFTAPPSYQSSWFADVETIQSIAASLNEEFPDTIPLFVPAARGIFAVVMANDPHLPQFFRSLKRFAGGDGVIYPLPHTIAADGWAEWIPLPDDPSFVELADLRATFRARIYQNQKTYMQRWSGDHGTIADYEKYQVRRRAVSITRWLRSYGRGSVPATADYISFTDDADAAATPVTIRLNIARDVWPEGLQPLEGIWPPRYEIATFPDAATLAVLNEASDRKF</sequence>
<evidence type="ECO:0000313" key="2">
    <source>
        <dbReference type="Proteomes" id="UP000009888"/>
    </source>
</evidence>
<comment type="caution">
    <text evidence="1">The sequence shown here is derived from an EMBL/GenBank/DDBJ whole genome shotgun (WGS) entry which is preliminary data.</text>
</comment>
<protein>
    <submittedName>
        <fullName evidence="1">Uncharacterized protein</fullName>
    </submittedName>
</protein>
<accession>K9EJB4</accession>
<evidence type="ECO:0000313" key="1">
    <source>
        <dbReference type="EMBL" id="EKU95901.1"/>
    </source>
</evidence>
<dbReference type="EMBL" id="AGWL01000002">
    <property type="protein sequence ID" value="EKU95901.1"/>
    <property type="molecule type" value="Genomic_DNA"/>
</dbReference>
<dbReference type="Proteomes" id="UP000009888">
    <property type="component" value="Unassembled WGS sequence"/>
</dbReference>
<organism evidence="1 2">
    <name type="scientific">Actinobaculum massiliense ACS-171-V-Col2</name>
    <dbReference type="NCBI Taxonomy" id="883066"/>
    <lineage>
        <taxon>Bacteria</taxon>
        <taxon>Bacillati</taxon>
        <taxon>Actinomycetota</taxon>
        <taxon>Actinomycetes</taxon>
        <taxon>Actinomycetales</taxon>
        <taxon>Actinomycetaceae</taxon>
        <taxon>Actinobaculum</taxon>
    </lineage>
</organism>
<name>K9EJB4_9ACTO</name>
<proteinExistence type="predicted"/>
<dbReference type="PATRIC" id="fig|883066.3.peg.707"/>
<dbReference type="eggNOG" id="ENOG502ZG2Q">
    <property type="taxonomic scope" value="Bacteria"/>
</dbReference>
<dbReference type="AlphaFoldDB" id="K9EJB4"/>
<gene>
    <name evidence="1" type="ORF">HMPREF9233_00688</name>
</gene>